<keyword evidence="2" id="KW-1185">Reference proteome</keyword>
<evidence type="ECO:0000313" key="1">
    <source>
        <dbReference type="EMBL" id="GAA0364261.1"/>
    </source>
</evidence>
<gene>
    <name evidence="1" type="ORF">GCM10009092_30770</name>
</gene>
<reference evidence="1 2" key="1">
    <citation type="journal article" date="2019" name="Int. J. Syst. Evol. Microbiol.">
        <title>The Global Catalogue of Microorganisms (GCM) 10K type strain sequencing project: providing services to taxonomists for standard genome sequencing and annotation.</title>
        <authorList>
            <consortium name="The Broad Institute Genomics Platform"/>
            <consortium name="The Broad Institute Genome Sequencing Center for Infectious Disease"/>
            <person name="Wu L."/>
            <person name="Ma J."/>
        </authorList>
    </citation>
    <scope>NUCLEOTIDE SEQUENCE [LARGE SCALE GENOMIC DNA]</scope>
    <source>
        <strain evidence="1 2">JCM 13378</strain>
    </source>
</reference>
<sequence length="132" mass="15180">MRSRHKKDRPHQIRKTGIKDENIDRQILVLHKAMLDKLCANPDLLSGVLDTLEKRKELGRLGHGAYLTWYCALEQLTDAPDKMYQALLEDSPRMRKLRRQTPLVGILNEQERQEALQAQALGQTTVQVLLGQ</sequence>
<organism evidence="1 2">
    <name type="scientific">Bowmanella denitrificans</name>
    <dbReference type="NCBI Taxonomy" id="366582"/>
    <lineage>
        <taxon>Bacteria</taxon>
        <taxon>Pseudomonadati</taxon>
        <taxon>Pseudomonadota</taxon>
        <taxon>Gammaproteobacteria</taxon>
        <taxon>Alteromonadales</taxon>
        <taxon>Alteromonadaceae</taxon>
        <taxon>Bowmanella</taxon>
    </lineage>
</organism>
<protein>
    <submittedName>
        <fullName evidence="1">Uncharacterized protein</fullName>
    </submittedName>
</protein>
<accession>A0ABN0XHK0</accession>
<comment type="caution">
    <text evidence="1">The sequence shown here is derived from an EMBL/GenBank/DDBJ whole genome shotgun (WGS) entry which is preliminary data.</text>
</comment>
<name>A0ABN0XHK0_9ALTE</name>
<proteinExistence type="predicted"/>
<dbReference type="Proteomes" id="UP001501757">
    <property type="component" value="Unassembled WGS sequence"/>
</dbReference>
<dbReference type="EMBL" id="BAAAEI010000020">
    <property type="protein sequence ID" value="GAA0364261.1"/>
    <property type="molecule type" value="Genomic_DNA"/>
</dbReference>
<evidence type="ECO:0000313" key="2">
    <source>
        <dbReference type="Proteomes" id="UP001501757"/>
    </source>
</evidence>
<dbReference type="RefSeq" id="WP_343846124.1">
    <property type="nucleotide sequence ID" value="NZ_BAAAEI010000020.1"/>
</dbReference>